<proteinExistence type="predicted"/>
<dbReference type="Proteomes" id="UP000085678">
    <property type="component" value="Unplaced"/>
</dbReference>
<feature type="chain" id="PRO_5010349804" evidence="1">
    <location>
        <begin position="22"/>
        <end position="151"/>
    </location>
</feature>
<sequence length="151" mass="16612">MERLNLFLTLLIISRMSIARGDCNNRNLPVYTVKCHGVEDGEVYSGMRVIIFEDADHAKGVNLDNMFPDGDVLIVLNGNCPIDKATDMDVVCNPRNTTTFISVAATDMTTSSPLSNPTEKDEMADCASTICTCNWTTPDFITLDYPRGLPV</sequence>
<name>A0A1S3JP26_LINAN</name>
<gene>
    <name evidence="3" type="primary">LOC106174641</name>
</gene>
<dbReference type="AlphaFoldDB" id="A0A1S3JP26"/>
<organism evidence="2 3">
    <name type="scientific">Lingula anatina</name>
    <name type="common">Brachiopod</name>
    <name type="synonym">Lingula unguis</name>
    <dbReference type="NCBI Taxonomy" id="7574"/>
    <lineage>
        <taxon>Eukaryota</taxon>
        <taxon>Metazoa</taxon>
        <taxon>Spiralia</taxon>
        <taxon>Lophotrochozoa</taxon>
        <taxon>Brachiopoda</taxon>
        <taxon>Linguliformea</taxon>
        <taxon>Lingulata</taxon>
        <taxon>Lingulida</taxon>
        <taxon>Linguloidea</taxon>
        <taxon>Lingulidae</taxon>
        <taxon>Lingula</taxon>
    </lineage>
</organism>
<evidence type="ECO:0000256" key="1">
    <source>
        <dbReference type="SAM" id="SignalP"/>
    </source>
</evidence>
<feature type="signal peptide" evidence="1">
    <location>
        <begin position="1"/>
        <end position="21"/>
    </location>
</feature>
<reference evidence="3" key="1">
    <citation type="submission" date="2025-08" db="UniProtKB">
        <authorList>
            <consortium name="RefSeq"/>
        </authorList>
    </citation>
    <scope>IDENTIFICATION</scope>
    <source>
        <tissue evidence="3">Gonads</tissue>
    </source>
</reference>
<dbReference type="GeneID" id="106174641"/>
<keyword evidence="2" id="KW-1185">Reference proteome</keyword>
<protein>
    <submittedName>
        <fullName evidence="3">Uncharacterized protein LOC106174641 isoform X2</fullName>
    </submittedName>
</protein>
<dbReference type="RefSeq" id="XP_013411749.1">
    <property type="nucleotide sequence ID" value="XM_013556295.2"/>
</dbReference>
<keyword evidence="1" id="KW-0732">Signal</keyword>
<evidence type="ECO:0000313" key="3">
    <source>
        <dbReference type="RefSeq" id="XP_013411749.1"/>
    </source>
</evidence>
<evidence type="ECO:0000313" key="2">
    <source>
        <dbReference type="Proteomes" id="UP000085678"/>
    </source>
</evidence>
<accession>A0A1S3JP26</accession>